<dbReference type="GO" id="GO:0006281">
    <property type="term" value="P:DNA repair"/>
    <property type="evidence" value="ECO:0007669"/>
    <property type="project" value="UniProtKB-UniRule"/>
</dbReference>
<dbReference type="HAMAP" id="MF_00268">
    <property type="entry name" value="RecA"/>
    <property type="match status" value="1"/>
</dbReference>
<comment type="caution">
    <text evidence="12">The sequence shown here is derived from an EMBL/GenBank/DDBJ whole genome shotgun (WGS) entry which is preliminary data.</text>
</comment>
<dbReference type="InterPro" id="IPR013765">
    <property type="entry name" value="DNA_recomb/repair_RecA"/>
</dbReference>
<dbReference type="Gene3D" id="3.40.50.300">
    <property type="entry name" value="P-loop containing nucleotide triphosphate hydrolases"/>
    <property type="match status" value="1"/>
</dbReference>
<evidence type="ECO:0000256" key="2">
    <source>
        <dbReference type="ARBA" id="ARBA00015553"/>
    </source>
</evidence>
<evidence type="ECO:0000313" key="13">
    <source>
        <dbReference type="Proteomes" id="UP000824263"/>
    </source>
</evidence>
<keyword evidence="4 7" id="KW-0067">ATP-binding</keyword>
<keyword evidence="7 8" id="KW-0234">DNA repair</keyword>
<dbReference type="PRINTS" id="PR00142">
    <property type="entry name" value="RECA"/>
</dbReference>
<dbReference type="PANTHER" id="PTHR45900">
    <property type="entry name" value="RECA"/>
    <property type="match status" value="1"/>
</dbReference>
<evidence type="ECO:0000259" key="10">
    <source>
        <dbReference type="PROSITE" id="PS50162"/>
    </source>
</evidence>
<keyword evidence="7 8" id="KW-0742">SOS response</keyword>
<dbReference type="Pfam" id="PF00154">
    <property type="entry name" value="RecA_N"/>
    <property type="match status" value="1"/>
</dbReference>
<sequence length="371" mass="39671">MAGNEDKKKALDAAIAKLEKDFGKGTVMKLGDPAARVSVETVPTGSLSLDIALGLGGVPKGRIVEIYGPESSGKTTVALHMIAEVQKRGGIAGFIDAEHALDPVYAGNIGVDIDELYISQPDSGDQALEIAETMVRSGALDIIVIDSVAALVPRQEIEGDMGDSHVGLQARLMSQALRKLTPVISKSNCVVIFINQLREKVGVMFGNPETTTGGRALKFYSSIRMDVRRTETLKQGGEMVGNRTRVKIVKNKIAPPFKEAEFDIMFGKGISREGDILDLAVNVGLVNKSGAWFSYNGEKIGQGRENAKLYLAEHKDVMEELDKKIREHYHFEGDDGEAEEKGAAGGMAKAASAGVKAAEKADTAKGTAKEK</sequence>
<dbReference type="FunFam" id="3.40.50.300:FF:000087">
    <property type="entry name" value="Recombinase RecA"/>
    <property type="match status" value="1"/>
</dbReference>
<comment type="similarity">
    <text evidence="1 7 9">Belongs to the RecA family.</text>
</comment>
<dbReference type="InterPro" id="IPR020588">
    <property type="entry name" value="RecA_ATP-bd"/>
</dbReference>
<dbReference type="SMART" id="SM00382">
    <property type="entry name" value="AAA"/>
    <property type="match status" value="1"/>
</dbReference>
<feature type="binding site" evidence="7">
    <location>
        <begin position="68"/>
        <end position="75"/>
    </location>
    <ligand>
        <name>ATP</name>
        <dbReference type="ChEBI" id="CHEBI:30616"/>
    </ligand>
</feature>
<dbReference type="PROSITE" id="PS00321">
    <property type="entry name" value="RECA_1"/>
    <property type="match status" value="1"/>
</dbReference>
<dbReference type="CDD" id="cd00983">
    <property type="entry name" value="RecA"/>
    <property type="match status" value="1"/>
</dbReference>
<dbReference type="InterPro" id="IPR049428">
    <property type="entry name" value="RecA-like_N"/>
</dbReference>
<dbReference type="AlphaFoldDB" id="A0A9D1RBC8"/>
<evidence type="ECO:0000256" key="5">
    <source>
        <dbReference type="ARBA" id="ARBA00023125"/>
    </source>
</evidence>
<comment type="function">
    <text evidence="7">Can catalyze the hydrolysis of ATP in the presence of single-stranded DNA, the ATP-dependent uptake of single-stranded DNA by duplex DNA, and the ATP-dependent hybridization of homologous single-stranded DNAs. It interacts with LexA causing its activation and leading to its autocatalytic cleavage.</text>
</comment>
<dbReference type="GO" id="GO:0006310">
    <property type="term" value="P:DNA recombination"/>
    <property type="evidence" value="ECO:0007669"/>
    <property type="project" value="UniProtKB-UniRule"/>
</dbReference>
<dbReference type="GO" id="GO:0003684">
    <property type="term" value="F:damaged DNA binding"/>
    <property type="evidence" value="ECO:0007669"/>
    <property type="project" value="UniProtKB-UniRule"/>
</dbReference>
<accession>A0A9D1RBC8</accession>
<evidence type="ECO:0000256" key="8">
    <source>
        <dbReference type="RuleBase" id="RU000526"/>
    </source>
</evidence>
<evidence type="ECO:0000256" key="3">
    <source>
        <dbReference type="ARBA" id="ARBA00022741"/>
    </source>
</evidence>
<dbReference type="GO" id="GO:0005524">
    <property type="term" value="F:ATP binding"/>
    <property type="evidence" value="ECO:0007669"/>
    <property type="project" value="UniProtKB-UniRule"/>
</dbReference>
<keyword evidence="5 7" id="KW-0238">DNA-binding</keyword>
<feature type="domain" description="RecA family profile 2" evidence="11">
    <location>
        <begin position="202"/>
        <end position="275"/>
    </location>
</feature>
<dbReference type="SUPFAM" id="SSF52540">
    <property type="entry name" value="P-loop containing nucleoside triphosphate hydrolases"/>
    <property type="match status" value="1"/>
</dbReference>
<feature type="domain" description="RecA family profile 1" evidence="10">
    <location>
        <begin position="38"/>
        <end position="197"/>
    </location>
</feature>
<organism evidence="12 13">
    <name type="scientific">Candidatus Dorea gallistercoris</name>
    <dbReference type="NCBI Taxonomy" id="2838542"/>
    <lineage>
        <taxon>Bacteria</taxon>
        <taxon>Bacillati</taxon>
        <taxon>Bacillota</taxon>
        <taxon>Clostridia</taxon>
        <taxon>Lachnospirales</taxon>
        <taxon>Lachnospiraceae</taxon>
        <taxon>Dorea</taxon>
    </lineage>
</organism>
<dbReference type="InterPro" id="IPR020587">
    <property type="entry name" value="RecA_monomer-monomer_interface"/>
</dbReference>
<keyword evidence="3 7" id="KW-0547">Nucleotide-binding</keyword>
<evidence type="ECO:0000256" key="1">
    <source>
        <dbReference type="ARBA" id="ARBA00009391"/>
    </source>
</evidence>
<dbReference type="Proteomes" id="UP000824263">
    <property type="component" value="Unassembled WGS sequence"/>
</dbReference>
<reference evidence="12" key="2">
    <citation type="submission" date="2021-04" db="EMBL/GenBank/DDBJ databases">
        <authorList>
            <person name="Gilroy R."/>
        </authorList>
    </citation>
    <scope>NUCLEOTIDE SEQUENCE</scope>
    <source>
        <strain evidence="12">ChiSxjej1B13-11762</strain>
    </source>
</reference>
<protein>
    <recommendedName>
        <fullName evidence="2 7">Protein RecA</fullName>
    </recommendedName>
    <alternativeName>
        <fullName evidence="7 8">Recombinase A</fullName>
    </alternativeName>
</protein>
<keyword evidence="7 9" id="KW-0227">DNA damage</keyword>
<dbReference type="InterPro" id="IPR023400">
    <property type="entry name" value="RecA_C_sf"/>
</dbReference>
<dbReference type="PANTHER" id="PTHR45900:SF1">
    <property type="entry name" value="MITOCHONDRIAL DNA REPAIR PROTEIN RECA HOMOLOG-RELATED"/>
    <property type="match status" value="1"/>
</dbReference>
<evidence type="ECO:0000256" key="9">
    <source>
        <dbReference type="RuleBase" id="RU004527"/>
    </source>
</evidence>
<dbReference type="GO" id="GO:0009432">
    <property type="term" value="P:SOS response"/>
    <property type="evidence" value="ECO:0007669"/>
    <property type="project" value="UniProtKB-UniRule"/>
</dbReference>
<dbReference type="PROSITE" id="PS50163">
    <property type="entry name" value="RECA_3"/>
    <property type="match status" value="1"/>
</dbReference>
<dbReference type="InterPro" id="IPR049261">
    <property type="entry name" value="RecA-like_C"/>
</dbReference>
<dbReference type="InterPro" id="IPR020584">
    <property type="entry name" value="DNA_recomb/repair_RecA_CS"/>
</dbReference>
<reference evidence="12" key="1">
    <citation type="journal article" date="2021" name="PeerJ">
        <title>Extensive microbial diversity within the chicken gut microbiome revealed by metagenomics and culture.</title>
        <authorList>
            <person name="Gilroy R."/>
            <person name="Ravi A."/>
            <person name="Getino M."/>
            <person name="Pursley I."/>
            <person name="Horton D.L."/>
            <person name="Alikhan N.F."/>
            <person name="Baker D."/>
            <person name="Gharbi K."/>
            <person name="Hall N."/>
            <person name="Watson M."/>
            <person name="Adriaenssens E.M."/>
            <person name="Foster-Nyarko E."/>
            <person name="Jarju S."/>
            <person name="Secka A."/>
            <person name="Antonio M."/>
            <person name="Oren A."/>
            <person name="Chaudhuri R.R."/>
            <person name="La Ragione R."/>
            <person name="Hildebrand F."/>
            <person name="Pallen M.J."/>
        </authorList>
    </citation>
    <scope>NUCLEOTIDE SEQUENCE</scope>
    <source>
        <strain evidence="12">ChiSxjej1B13-11762</strain>
    </source>
</reference>
<dbReference type="Pfam" id="PF21096">
    <property type="entry name" value="RecA_C"/>
    <property type="match status" value="1"/>
</dbReference>
<dbReference type="NCBIfam" id="TIGR02012">
    <property type="entry name" value="tigrfam_recA"/>
    <property type="match status" value="1"/>
</dbReference>
<dbReference type="EMBL" id="DXGF01000155">
    <property type="protein sequence ID" value="HIW84444.1"/>
    <property type="molecule type" value="Genomic_DNA"/>
</dbReference>
<gene>
    <name evidence="7 12" type="primary">recA</name>
    <name evidence="12" type="ORF">H9873_08990</name>
</gene>
<comment type="subcellular location">
    <subcellularLocation>
        <location evidence="7">Cytoplasm</location>
    </subcellularLocation>
</comment>
<dbReference type="InterPro" id="IPR027417">
    <property type="entry name" value="P-loop_NTPase"/>
</dbReference>
<evidence type="ECO:0000256" key="6">
    <source>
        <dbReference type="ARBA" id="ARBA00023172"/>
    </source>
</evidence>
<dbReference type="InterPro" id="IPR003593">
    <property type="entry name" value="AAA+_ATPase"/>
</dbReference>
<dbReference type="GO" id="GO:0003697">
    <property type="term" value="F:single-stranded DNA binding"/>
    <property type="evidence" value="ECO:0007669"/>
    <property type="project" value="UniProtKB-UniRule"/>
</dbReference>
<proteinExistence type="inferred from homology"/>
<evidence type="ECO:0000313" key="12">
    <source>
        <dbReference type="EMBL" id="HIW84444.1"/>
    </source>
</evidence>
<dbReference type="SUPFAM" id="SSF54752">
    <property type="entry name" value="RecA protein, C-terminal domain"/>
    <property type="match status" value="1"/>
</dbReference>
<keyword evidence="6 7" id="KW-0233">DNA recombination</keyword>
<evidence type="ECO:0000256" key="4">
    <source>
        <dbReference type="ARBA" id="ARBA00022840"/>
    </source>
</evidence>
<dbReference type="GO" id="GO:0140664">
    <property type="term" value="F:ATP-dependent DNA damage sensor activity"/>
    <property type="evidence" value="ECO:0007669"/>
    <property type="project" value="InterPro"/>
</dbReference>
<evidence type="ECO:0000256" key="7">
    <source>
        <dbReference type="HAMAP-Rule" id="MF_00268"/>
    </source>
</evidence>
<keyword evidence="7" id="KW-0963">Cytoplasm</keyword>
<dbReference type="GO" id="GO:0005829">
    <property type="term" value="C:cytosol"/>
    <property type="evidence" value="ECO:0007669"/>
    <property type="project" value="TreeGrafter"/>
</dbReference>
<name>A0A9D1RBC8_9FIRM</name>
<dbReference type="PROSITE" id="PS50162">
    <property type="entry name" value="RECA_2"/>
    <property type="match status" value="1"/>
</dbReference>
<evidence type="ECO:0000259" key="11">
    <source>
        <dbReference type="PROSITE" id="PS50163"/>
    </source>
</evidence>